<feature type="domain" description="CUE" evidence="3">
    <location>
        <begin position="50"/>
        <end position="93"/>
    </location>
</feature>
<protein>
    <recommendedName>
        <fullName evidence="3">CUE domain-containing protein</fullName>
    </recommendedName>
</protein>
<dbReference type="EMBL" id="QEAO01000058">
    <property type="protein sequence ID" value="TPX30723.1"/>
    <property type="molecule type" value="Genomic_DNA"/>
</dbReference>
<dbReference type="AlphaFoldDB" id="A0A507BZM4"/>
<sequence length="158" mass="16972">MEIVTVVLIAVVIIFLISLFSNSSSAPIRPASSIRTAPPGRPYTGRRHPVDENQLNVLASMFEGQLPREAISEDLSRTGSADVTIENILAGRVEAPTPAAASSANVRAPVGGSSVRIADLVKEPPPTTPVKAEWSSTPKDRESNLRSRKAQMLYEARQ</sequence>
<reference evidence="4 5" key="1">
    <citation type="journal article" date="2019" name="Sci. Rep.">
        <title>Comparative genomics of chytrid fungi reveal insights into the obligate biotrophic and pathogenic lifestyle of Synchytrium endobioticum.</title>
        <authorList>
            <person name="van de Vossenberg B.T.L.H."/>
            <person name="Warris S."/>
            <person name="Nguyen H.D.T."/>
            <person name="van Gent-Pelzer M.P.E."/>
            <person name="Joly D.L."/>
            <person name="van de Geest H.C."/>
            <person name="Bonants P.J.M."/>
            <person name="Smith D.S."/>
            <person name="Levesque C.A."/>
            <person name="van der Lee T.A.J."/>
        </authorList>
    </citation>
    <scope>NUCLEOTIDE SEQUENCE [LARGE SCALE GENOMIC DNA]</scope>
    <source>
        <strain evidence="4 5">JEL517</strain>
    </source>
</reference>
<feature type="chain" id="PRO_5021374118" description="CUE domain-containing protein" evidence="2">
    <location>
        <begin position="26"/>
        <end position="158"/>
    </location>
</feature>
<evidence type="ECO:0000256" key="1">
    <source>
        <dbReference type="SAM" id="MobiDB-lite"/>
    </source>
</evidence>
<dbReference type="OrthoDB" id="2133628at2759"/>
<dbReference type="GeneID" id="42006979"/>
<evidence type="ECO:0000313" key="4">
    <source>
        <dbReference type="EMBL" id="TPX30723.1"/>
    </source>
</evidence>
<dbReference type="GO" id="GO:0043130">
    <property type="term" value="F:ubiquitin binding"/>
    <property type="evidence" value="ECO:0007669"/>
    <property type="project" value="InterPro"/>
</dbReference>
<keyword evidence="2" id="KW-0732">Signal</keyword>
<proteinExistence type="predicted"/>
<dbReference type="RefSeq" id="XP_031022318.1">
    <property type="nucleotide sequence ID" value="XM_031171682.1"/>
</dbReference>
<dbReference type="Gene3D" id="1.10.8.10">
    <property type="entry name" value="DNA helicase RuvA subunit, C-terminal domain"/>
    <property type="match status" value="1"/>
</dbReference>
<keyword evidence="5" id="KW-1185">Reference proteome</keyword>
<gene>
    <name evidence="4" type="ORF">SmJEL517_g05756</name>
</gene>
<accession>A0A507BZM4</accession>
<evidence type="ECO:0000313" key="5">
    <source>
        <dbReference type="Proteomes" id="UP000319731"/>
    </source>
</evidence>
<dbReference type="STRING" id="1806994.A0A507BZM4"/>
<dbReference type="InterPro" id="IPR003892">
    <property type="entry name" value="CUE"/>
</dbReference>
<evidence type="ECO:0000256" key="2">
    <source>
        <dbReference type="SAM" id="SignalP"/>
    </source>
</evidence>
<dbReference type="Proteomes" id="UP000319731">
    <property type="component" value="Unassembled WGS sequence"/>
</dbReference>
<feature type="region of interest" description="Disordered" evidence="1">
    <location>
        <begin position="117"/>
        <end position="158"/>
    </location>
</feature>
<dbReference type="Pfam" id="PF02845">
    <property type="entry name" value="CUE"/>
    <property type="match status" value="1"/>
</dbReference>
<name>A0A507BZM4_9FUNG</name>
<organism evidence="4 5">
    <name type="scientific">Synchytrium microbalum</name>
    <dbReference type="NCBI Taxonomy" id="1806994"/>
    <lineage>
        <taxon>Eukaryota</taxon>
        <taxon>Fungi</taxon>
        <taxon>Fungi incertae sedis</taxon>
        <taxon>Chytridiomycota</taxon>
        <taxon>Chytridiomycota incertae sedis</taxon>
        <taxon>Chytridiomycetes</taxon>
        <taxon>Synchytriales</taxon>
        <taxon>Synchytriaceae</taxon>
        <taxon>Synchytrium</taxon>
    </lineage>
</organism>
<evidence type="ECO:0000259" key="3">
    <source>
        <dbReference type="PROSITE" id="PS51140"/>
    </source>
</evidence>
<feature type="signal peptide" evidence="2">
    <location>
        <begin position="1"/>
        <end position="25"/>
    </location>
</feature>
<dbReference type="PROSITE" id="PS51140">
    <property type="entry name" value="CUE"/>
    <property type="match status" value="1"/>
</dbReference>
<comment type="caution">
    <text evidence="4">The sequence shown here is derived from an EMBL/GenBank/DDBJ whole genome shotgun (WGS) entry which is preliminary data.</text>
</comment>